<dbReference type="GO" id="GO:0005524">
    <property type="term" value="F:ATP binding"/>
    <property type="evidence" value="ECO:0007669"/>
    <property type="project" value="UniProtKB-UniRule"/>
</dbReference>
<dbReference type="GO" id="GO:0005737">
    <property type="term" value="C:cytoplasm"/>
    <property type="evidence" value="ECO:0007669"/>
    <property type="project" value="UniProtKB-SubCell"/>
</dbReference>
<dbReference type="InterPro" id="IPR051046">
    <property type="entry name" value="MurCDEF_CellWall_CoF430Synth"/>
</dbReference>
<dbReference type="GO" id="GO:0008360">
    <property type="term" value="P:regulation of cell shape"/>
    <property type="evidence" value="ECO:0007669"/>
    <property type="project" value="UniProtKB-KW"/>
</dbReference>
<dbReference type="EMBL" id="FXTX01000012">
    <property type="protein sequence ID" value="SMP14372.1"/>
    <property type="molecule type" value="Genomic_DNA"/>
</dbReference>
<evidence type="ECO:0000256" key="7">
    <source>
        <dbReference type="ARBA" id="ARBA00022984"/>
    </source>
</evidence>
<keyword evidence="7 10" id="KW-0573">Peptidoglycan synthesis</keyword>
<dbReference type="GO" id="GO:0051301">
    <property type="term" value="P:cell division"/>
    <property type="evidence" value="ECO:0007669"/>
    <property type="project" value="UniProtKB-KW"/>
</dbReference>
<dbReference type="Gene3D" id="3.40.1390.10">
    <property type="entry name" value="MurE/MurF, N-terminal domain"/>
    <property type="match status" value="1"/>
</dbReference>
<evidence type="ECO:0000256" key="3">
    <source>
        <dbReference type="ARBA" id="ARBA00022618"/>
    </source>
</evidence>
<dbReference type="InterPro" id="IPR035911">
    <property type="entry name" value="MurE/MurF_N"/>
</dbReference>
<dbReference type="HAMAP" id="MF_02019">
    <property type="entry name" value="MurF"/>
    <property type="match status" value="1"/>
</dbReference>
<dbReference type="NCBIfam" id="TIGR01143">
    <property type="entry name" value="murF"/>
    <property type="match status" value="1"/>
</dbReference>
<evidence type="ECO:0000256" key="9">
    <source>
        <dbReference type="ARBA" id="ARBA00023316"/>
    </source>
</evidence>
<name>A0AA46AES2_9AQUI</name>
<dbReference type="InterPro" id="IPR036565">
    <property type="entry name" value="Mur-like_cat_sf"/>
</dbReference>
<protein>
    <recommendedName>
        <fullName evidence="10 11">UDP-N-acetylmuramoyl-tripeptide--D-alanyl-D-alanine ligase</fullName>
        <ecNumber evidence="10 11">6.3.2.10</ecNumber>
    </recommendedName>
    <alternativeName>
        <fullName evidence="10">D-alanyl-D-alanine-adding enzyme</fullName>
    </alternativeName>
</protein>
<comment type="subcellular location">
    <subcellularLocation>
        <location evidence="10 11">Cytoplasm</location>
    </subcellularLocation>
</comment>
<dbReference type="InterPro" id="IPR013221">
    <property type="entry name" value="Mur_ligase_cen"/>
</dbReference>
<evidence type="ECO:0000256" key="5">
    <source>
        <dbReference type="ARBA" id="ARBA00022840"/>
    </source>
</evidence>
<keyword evidence="4 10" id="KW-0547">Nucleotide-binding</keyword>
<comment type="similarity">
    <text evidence="10">Belongs to the MurCDEF family. MurF subfamily.</text>
</comment>
<keyword evidence="9 10" id="KW-0961">Cell wall biogenesis/degradation</keyword>
<dbReference type="Pfam" id="PF02875">
    <property type="entry name" value="Mur_ligase_C"/>
    <property type="match status" value="1"/>
</dbReference>
<dbReference type="EC" id="6.3.2.10" evidence="10 11"/>
<feature type="domain" description="Mur ligase central" evidence="13">
    <location>
        <begin position="99"/>
        <end position="276"/>
    </location>
</feature>
<comment type="function">
    <text evidence="10 11">Involved in cell wall formation. Catalyzes the final step in the synthesis of UDP-N-acetylmuramoyl-pentapeptide, the precursor of murein.</text>
</comment>
<keyword evidence="3 10" id="KW-0132">Cell division</keyword>
<accession>A0AA46AES2</accession>
<dbReference type="RefSeq" id="WP_265134641.1">
    <property type="nucleotide sequence ID" value="NZ_FXTX01000012.1"/>
</dbReference>
<dbReference type="GO" id="GO:0009252">
    <property type="term" value="P:peptidoglycan biosynthetic process"/>
    <property type="evidence" value="ECO:0007669"/>
    <property type="project" value="UniProtKB-UniRule"/>
</dbReference>
<evidence type="ECO:0000256" key="11">
    <source>
        <dbReference type="RuleBase" id="RU004136"/>
    </source>
</evidence>
<keyword evidence="8 10" id="KW-0131">Cell cycle</keyword>
<dbReference type="SUPFAM" id="SSF53623">
    <property type="entry name" value="MurD-like peptide ligases, catalytic domain"/>
    <property type="match status" value="1"/>
</dbReference>
<comment type="catalytic activity">
    <reaction evidence="10 11">
        <text>D-alanyl-D-alanine + UDP-N-acetyl-alpha-D-muramoyl-L-alanyl-gamma-D-glutamyl-meso-2,6-diaminopimelate + ATP = UDP-N-acetyl-alpha-D-muramoyl-L-alanyl-gamma-D-glutamyl-meso-2,6-diaminopimeloyl-D-alanyl-D-alanine + ADP + phosphate + H(+)</text>
        <dbReference type="Rhea" id="RHEA:28374"/>
        <dbReference type="ChEBI" id="CHEBI:15378"/>
        <dbReference type="ChEBI" id="CHEBI:30616"/>
        <dbReference type="ChEBI" id="CHEBI:43474"/>
        <dbReference type="ChEBI" id="CHEBI:57822"/>
        <dbReference type="ChEBI" id="CHEBI:61386"/>
        <dbReference type="ChEBI" id="CHEBI:83905"/>
        <dbReference type="ChEBI" id="CHEBI:456216"/>
        <dbReference type="EC" id="6.3.2.10"/>
    </reaction>
</comment>
<sequence>MHLKKIIEITEGKPLTDIEDINIENFVIDSREVKEGDFFVPINKGHFFIEDALKNGAVSHFTENKDLRYKNSIYITNSIEALKKIGIYKRKSLKATIGITGTSGKTTTKELLHFVLKNIYNSYATKGNYNNEIGVPLTLANIPDNTEIGIFEMGASKIGDIEYLNNIVNQDIGVLVSVGYGHVEKFGSFENVIKGKGEIFNNTKYQILPYDLVKFYNDKLKNYITFGEEGDIKVRTLDITEKGTTGIIKYKNQEIILTIPVYNKALFHNIGAVSAVLYALDLDPIKNLKYLKDFKAVSKRGEIYKLNNLTIIDDSYNANPLSVKNAIDTLSKMKNKKIFVFGDMLELGEESEKLHKEIGEYILDSNIDMVLLYGKEVIHTYEILKGKIDVWIFDNKKDIAEFIKNIKEEATILVKASRGMKMEEIIEKLL</sequence>
<dbReference type="GO" id="GO:0071555">
    <property type="term" value="P:cell wall organization"/>
    <property type="evidence" value="ECO:0007669"/>
    <property type="project" value="UniProtKB-KW"/>
</dbReference>
<evidence type="ECO:0000256" key="4">
    <source>
        <dbReference type="ARBA" id="ARBA00022741"/>
    </source>
</evidence>
<feature type="binding site" evidence="10">
    <location>
        <begin position="101"/>
        <end position="107"/>
    </location>
    <ligand>
        <name>ATP</name>
        <dbReference type="ChEBI" id="CHEBI:30616"/>
    </ligand>
</feature>
<evidence type="ECO:0000313" key="15">
    <source>
        <dbReference type="Proteomes" id="UP001157947"/>
    </source>
</evidence>
<evidence type="ECO:0000259" key="12">
    <source>
        <dbReference type="Pfam" id="PF02875"/>
    </source>
</evidence>
<dbReference type="Pfam" id="PF08245">
    <property type="entry name" value="Mur_ligase_M"/>
    <property type="match status" value="1"/>
</dbReference>
<dbReference type="Gene3D" id="3.90.190.20">
    <property type="entry name" value="Mur ligase, C-terminal domain"/>
    <property type="match status" value="1"/>
</dbReference>
<proteinExistence type="inferred from homology"/>
<evidence type="ECO:0000259" key="13">
    <source>
        <dbReference type="Pfam" id="PF08245"/>
    </source>
</evidence>
<feature type="domain" description="Mur ligase C-terminal" evidence="12">
    <location>
        <begin position="300"/>
        <end position="418"/>
    </location>
</feature>
<comment type="pathway">
    <text evidence="10 11">Cell wall biogenesis; peptidoglycan biosynthesis.</text>
</comment>
<evidence type="ECO:0000256" key="1">
    <source>
        <dbReference type="ARBA" id="ARBA00022490"/>
    </source>
</evidence>
<organism evidence="14 15">
    <name type="scientific">Venenivibrio stagnispumantis</name>
    <dbReference type="NCBI Taxonomy" id="407998"/>
    <lineage>
        <taxon>Bacteria</taxon>
        <taxon>Pseudomonadati</taxon>
        <taxon>Aquificota</taxon>
        <taxon>Aquificia</taxon>
        <taxon>Aquificales</taxon>
        <taxon>Hydrogenothermaceae</taxon>
        <taxon>Venenivibrio</taxon>
    </lineage>
</organism>
<dbReference type="PANTHER" id="PTHR43024:SF1">
    <property type="entry name" value="UDP-N-ACETYLMURAMOYL-TRIPEPTIDE--D-ALANYL-D-ALANINE LIGASE"/>
    <property type="match status" value="1"/>
</dbReference>
<gene>
    <name evidence="10" type="primary">murF</name>
    <name evidence="14" type="ORF">SAMN06264868_11243</name>
</gene>
<dbReference type="PANTHER" id="PTHR43024">
    <property type="entry name" value="UDP-N-ACETYLMURAMOYL-TRIPEPTIDE--D-ALANYL-D-ALANINE LIGASE"/>
    <property type="match status" value="1"/>
</dbReference>
<keyword evidence="5 10" id="KW-0067">ATP-binding</keyword>
<dbReference type="Gene3D" id="3.40.1190.10">
    <property type="entry name" value="Mur-like, catalytic domain"/>
    <property type="match status" value="1"/>
</dbReference>
<evidence type="ECO:0000256" key="10">
    <source>
        <dbReference type="HAMAP-Rule" id="MF_02019"/>
    </source>
</evidence>
<dbReference type="InterPro" id="IPR005863">
    <property type="entry name" value="UDP-N-AcMur_synth"/>
</dbReference>
<keyword evidence="6 10" id="KW-0133">Cell shape</keyword>
<keyword evidence="2 10" id="KW-0436">Ligase</keyword>
<keyword evidence="15" id="KW-1185">Reference proteome</keyword>
<evidence type="ECO:0000256" key="2">
    <source>
        <dbReference type="ARBA" id="ARBA00022598"/>
    </source>
</evidence>
<comment type="caution">
    <text evidence="14">The sequence shown here is derived from an EMBL/GenBank/DDBJ whole genome shotgun (WGS) entry which is preliminary data.</text>
</comment>
<evidence type="ECO:0000256" key="6">
    <source>
        <dbReference type="ARBA" id="ARBA00022960"/>
    </source>
</evidence>
<reference evidence="14" key="1">
    <citation type="submission" date="2017-05" db="EMBL/GenBank/DDBJ databases">
        <authorList>
            <person name="Varghese N."/>
            <person name="Submissions S."/>
        </authorList>
    </citation>
    <scope>NUCLEOTIDE SEQUENCE</scope>
    <source>
        <strain evidence="14">DSM 18763</strain>
    </source>
</reference>
<evidence type="ECO:0000313" key="14">
    <source>
        <dbReference type="EMBL" id="SMP14372.1"/>
    </source>
</evidence>
<dbReference type="Proteomes" id="UP001157947">
    <property type="component" value="Unassembled WGS sequence"/>
</dbReference>
<dbReference type="InterPro" id="IPR004101">
    <property type="entry name" value="Mur_ligase_C"/>
</dbReference>
<dbReference type="SUPFAM" id="SSF63418">
    <property type="entry name" value="MurE/MurF N-terminal domain"/>
    <property type="match status" value="1"/>
</dbReference>
<dbReference type="AlphaFoldDB" id="A0AA46AES2"/>
<evidence type="ECO:0000256" key="8">
    <source>
        <dbReference type="ARBA" id="ARBA00023306"/>
    </source>
</evidence>
<dbReference type="InterPro" id="IPR036615">
    <property type="entry name" value="Mur_ligase_C_dom_sf"/>
</dbReference>
<dbReference type="SUPFAM" id="SSF53244">
    <property type="entry name" value="MurD-like peptide ligases, peptide-binding domain"/>
    <property type="match status" value="1"/>
</dbReference>
<keyword evidence="1 10" id="KW-0963">Cytoplasm</keyword>
<dbReference type="GO" id="GO:0047480">
    <property type="term" value="F:UDP-N-acetylmuramoyl-tripeptide-D-alanyl-D-alanine ligase activity"/>
    <property type="evidence" value="ECO:0007669"/>
    <property type="project" value="UniProtKB-UniRule"/>
</dbReference>